<dbReference type="InterPro" id="IPR019557">
    <property type="entry name" value="AminoTfrase-like_pln_mobile"/>
</dbReference>
<name>A0ABY9BMS8_VITVI</name>
<feature type="domain" description="Aminotransferase-like plant mobile" evidence="1">
    <location>
        <begin position="1"/>
        <end position="65"/>
    </location>
</feature>
<dbReference type="Pfam" id="PF10536">
    <property type="entry name" value="PMD"/>
    <property type="match status" value="1"/>
</dbReference>
<proteinExistence type="predicted"/>
<dbReference type="PANTHER" id="PTHR46033:SF8">
    <property type="entry name" value="PROTEIN MAINTENANCE OF MERISTEMS-LIKE"/>
    <property type="match status" value="1"/>
</dbReference>
<feature type="non-terminal residue" evidence="2">
    <location>
        <position position="1"/>
    </location>
</feature>
<evidence type="ECO:0000259" key="1">
    <source>
        <dbReference type="Pfam" id="PF10536"/>
    </source>
</evidence>
<organism evidence="2 3">
    <name type="scientific">Vitis vinifera</name>
    <name type="common">Grape</name>
    <dbReference type="NCBI Taxonomy" id="29760"/>
    <lineage>
        <taxon>Eukaryota</taxon>
        <taxon>Viridiplantae</taxon>
        <taxon>Streptophyta</taxon>
        <taxon>Embryophyta</taxon>
        <taxon>Tracheophyta</taxon>
        <taxon>Spermatophyta</taxon>
        <taxon>Magnoliopsida</taxon>
        <taxon>eudicotyledons</taxon>
        <taxon>Gunneridae</taxon>
        <taxon>Pentapetalae</taxon>
        <taxon>rosids</taxon>
        <taxon>Vitales</taxon>
        <taxon>Vitaceae</taxon>
        <taxon>Viteae</taxon>
        <taxon>Vitis</taxon>
    </lineage>
</organism>
<protein>
    <recommendedName>
        <fullName evidence="1">Aminotransferase-like plant mobile domain-containing protein</fullName>
    </recommendedName>
</protein>
<evidence type="ECO:0000313" key="3">
    <source>
        <dbReference type="Proteomes" id="UP001227230"/>
    </source>
</evidence>
<dbReference type="InterPro" id="IPR044824">
    <property type="entry name" value="MAIN-like"/>
</dbReference>
<gene>
    <name evidence="2" type="ORF">VitviT2T_003868</name>
</gene>
<accession>A0ABY9BMS8</accession>
<sequence>LITTFIEKWCPKTHTFHVPQGEFTITLQDVNIILGLPINVVTITGSTCLEWREVCATLLGVVPENRDIFG</sequence>
<reference evidence="2 3" key="1">
    <citation type="journal article" date="2023" name="Hortic Res">
        <title>The complete reference genome for grapevine (Vitis vinifera L.) genetics and breeding.</title>
        <authorList>
            <person name="Shi X."/>
            <person name="Cao S."/>
            <person name="Wang X."/>
            <person name="Huang S."/>
            <person name="Wang Y."/>
            <person name="Liu Z."/>
            <person name="Liu W."/>
            <person name="Leng X."/>
            <person name="Peng Y."/>
            <person name="Wang N."/>
            <person name="Wang Y."/>
            <person name="Ma Z."/>
            <person name="Xu X."/>
            <person name="Zhang F."/>
            <person name="Xue H."/>
            <person name="Zhong H."/>
            <person name="Wang Y."/>
            <person name="Zhang K."/>
            <person name="Velt A."/>
            <person name="Avia K."/>
            <person name="Holtgrawe D."/>
            <person name="Grimplet J."/>
            <person name="Matus J.T."/>
            <person name="Ware D."/>
            <person name="Wu X."/>
            <person name="Wang H."/>
            <person name="Liu C."/>
            <person name="Fang Y."/>
            <person name="Rustenholz C."/>
            <person name="Cheng Z."/>
            <person name="Xiao H."/>
            <person name="Zhou Y."/>
        </authorList>
    </citation>
    <scope>NUCLEOTIDE SEQUENCE [LARGE SCALE GENOMIC DNA]</scope>
    <source>
        <strain evidence="3">cv. Pinot noir / PN40024</strain>
        <tissue evidence="2">Leaf</tissue>
    </source>
</reference>
<dbReference type="Proteomes" id="UP001227230">
    <property type="component" value="Chromosome 3"/>
</dbReference>
<dbReference type="EMBL" id="CP126650">
    <property type="protein sequence ID" value="WJZ84255.1"/>
    <property type="molecule type" value="Genomic_DNA"/>
</dbReference>
<dbReference type="PANTHER" id="PTHR46033">
    <property type="entry name" value="PROTEIN MAIN-LIKE 2"/>
    <property type="match status" value="1"/>
</dbReference>
<keyword evidence="3" id="KW-1185">Reference proteome</keyword>
<evidence type="ECO:0000313" key="2">
    <source>
        <dbReference type="EMBL" id="WJZ84255.1"/>
    </source>
</evidence>